<reference evidence="15" key="1">
    <citation type="submission" date="2018-05" db="EMBL/GenBank/DDBJ databases">
        <authorList>
            <person name="Lanie J.A."/>
            <person name="Ng W.-L."/>
            <person name="Kazmierczak K.M."/>
            <person name="Andrzejewski T.M."/>
            <person name="Davidsen T.M."/>
            <person name="Wayne K.J."/>
            <person name="Tettelin H."/>
            <person name="Glass J.I."/>
            <person name="Rusch D."/>
            <person name="Podicherti R."/>
            <person name="Tsui H.-C.T."/>
            <person name="Winkler M.E."/>
        </authorList>
    </citation>
    <scope>NUCLEOTIDE SEQUENCE</scope>
</reference>
<proteinExistence type="inferred from homology"/>
<dbReference type="PROSITE" id="PS00764">
    <property type="entry name" value="ENDONUCLEASE_III_1"/>
    <property type="match status" value="1"/>
</dbReference>
<dbReference type="GO" id="GO:0006284">
    <property type="term" value="P:base-excision repair"/>
    <property type="evidence" value="ECO:0007669"/>
    <property type="project" value="InterPro"/>
</dbReference>
<evidence type="ECO:0000256" key="13">
    <source>
        <dbReference type="ARBA" id="ARBA00023295"/>
    </source>
</evidence>
<keyword evidence="7" id="KW-0479">Metal-binding</keyword>
<dbReference type="CDD" id="cd00056">
    <property type="entry name" value="ENDO3c"/>
    <property type="match status" value="1"/>
</dbReference>
<dbReference type="SUPFAM" id="SSF55811">
    <property type="entry name" value="Nudix"/>
    <property type="match status" value="1"/>
</dbReference>
<comment type="cofactor">
    <cofactor evidence="2">
        <name>[4Fe-4S] cluster</name>
        <dbReference type="ChEBI" id="CHEBI:49883"/>
    </cofactor>
</comment>
<dbReference type="InterPro" id="IPR003651">
    <property type="entry name" value="Endonuclease3_FeS-loop_motif"/>
</dbReference>
<gene>
    <name evidence="15" type="ORF">METZ01_LOCUS16683</name>
</gene>
<dbReference type="GO" id="GO:0032357">
    <property type="term" value="F:oxidized purine DNA binding"/>
    <property type="evidence" value="ECO:0007669"/>
    <property type="project" value="TreeGrafter"/>
</dbReference>
<sequence length="350" mass="40864">VNISTSILTWFDIAKRDLPFRNNKNPYNIWVSEIMLQQTKVETVIPYYNNWIKKYPDIVSVSKASESDLLKIWEGLGYYARCRNFHKAAKIVCKDYDSNIPSSWDEFRSLPGVGDYTAGAVLSIAFNKPFIALDGNVKRVMARVIGRRKLSNNNLKLIISRLNKWLDYNRPGDFNEAIMELGACVCLPKSPKCHDCPINKFCVAYKSGNPLEYPIKVKKKRMPHYTFVGGLIRDKNKIFIQQRDENMLNGLWEIPNKKVKYVKDIVKVLKNYIMDHYGLNIIVEKQLGIINHSYSHYKIDIILMDCIKAGEVIKQNKRYKWIKKSEIVKYPFHKVNHKIFSLLKNDYWAI</sequence>
<protein>
    <recommendedName>
        <fullName evidence="5">Adenine DNA glycosylase</fullName>
        <ecNumber evidence="4">3.2.2.31</ecNumber>
    </recommendedName>
</protein>
<dbReference type="Pfam" id="PF14815">
    <property type="entry name" value="NUDIX_4"/>
    <property type="match status" value="1"/>
</dbReference>
<dbReference type="EC" id="3.2.2.31" evidence="4"/>
<dbReference type="PANTHER" id="PTHR42944">
    <property type="entry name" value="ADENINE DNA GLYCOSYLASE"/>
    <property type="match status" value="1"/>
</dbReference>
<dbReference type="InterPro" id="IPR005760">
    <property type="entry name" value="A/G_AdeGlyc_MutY"/>
</dbReference>
<feature type="non-terminal residue" evidence="15">
    <location>
        <position position="1"/>
    </location>
</feature>
<dbReference type="GO" id="GO:0006298">
    <property type="term" value="P:mismatch repair"/>
    <property type="evidence" value="ECO:0007669"/>
    <property type="project" value="TreeGrafter"/>
</dbReference>
<dbReference type="PANTHER" id="PTHR42944:SF1">
    <property type="entry name" value="ADENINE DNA GLYCOSYLASE"/>
    <property type="match status" value="1"/>
</dbReference>
<keyword evidence="11" id="KW-0411">Iron-sulfur</keyword>
<dbReference type="GO" id="GO:0035485">
    <property type="term" value="F:adenine/guanine mispair binding"/>
    <property type="evidence" value="ECO:0007669"/>
    <property type="project" value="TreeGrafter"/>
</dbReference>
<evidence type="ECO:0000256" key="8">
    <source>
        <dbReference type="ARBA" id="ARBA00022763"/>
    </source>
</evidence>
<dbReference type="Gene3D" id="1.10.1670.10">
    <property type="entry name" value="Helix-hairpin-Helix base-excision DNA repair enzymes (C-terminal)"/>
    <property type="match status" value="1"/>
</dbReference>
<keyword evidence="12" id="KW-0234">DNA repair</keyword>
<dbReference type="GO" id="GO:0051539">
    <property type="term" value="F:4 iron, 4 sulfur cluster binding"/>
    <property type="evidence" value="ECO:0007669"/>
    <property type="project" value="UniProtKB-KW"/>
</dbReference>
<dbReference type="InterPro" id="IPR029119">
    <property type="entry name" value="MutY_C"/>
</dbReference>
<evidence type="ECO:0000259" key="14">
    <source>
        <dbReference type="SMART" id="SM00478"/>
    </source>
</evidence>
<dbReference type="InterPro" id="IPR003265">
    <property type="entry name" value="HhH-GPD_domain"/>
</dbReference>
<dbReference type="Pfam" id="PF10576">
    <property type="entry name" value="EndIII_4Fe-2S"/>
    <property type="match status" value="1"/>
</dbReference>
<evidence type="ECO:0000256" key="1">
    <source>
        <dbReference type="ARBA" id="ARBA00000843"/>
    </source>
</evidence>
<name>A0A381PCB4_9ZZZZ</name>
<keyword evidence="9" id="KW-0378">Hydrolase</keyword>
<dbReference type="GO" id="GO:0046872">
    <property type="term" value="F:metal ion binding"/>
    <property type="evidence" value="ECO:0007669"/>
    <property type="project" value="UniProtKB-KW"/>
</dbReference>
<dbReference type="Gene3D" id="1.10.340.30">
    <property type="entry name" value="Hypothetical protein, domain 2"/>
    <property type="match status" value="1"/>
</dbReference>
<dbReference type="Gene3D" id="3.90.79.10">
    <property type="entry name" value="Nucleoside Triphosphate Pyrophosphohydrolase"/>
    <property type="match status" value="1"/>
</dbReference>
<dbReference type="InterPro" id="IPR004035">
    <property type="entry name" value="Endouclease-III_FeS-bd_BS"/>
</dbReference>
<dbReference type="SMART" id="SM00525">
    <property type="entry name" value="FES"/>
    <property type="match status" value="1"/>
</dbReference>
<keyword evidence="13" id="KW-0326">Glycosidase</keyword>
<dbReference type="CDD" id="cd03431">
    <property type="entry name" value="NUDIX_DNA_Glycosylase_C-MutY"/>
    <property type="match status" value="1"/>
</dbReference>
<evidence type="ECO:0000256" key="12">
    <source>
        <dbReference type="ARBA" id="ARBA00023204"/>
    </source>
</evidence>
<comment type="similarity">
    <text evidence="3">Belongs to the Nth/MutY family.</text>
</comment>
<dbReference type="EMBL" id="UINC01000926">
    <property type="protein sequence ID" value="SUZ63829.1"/>
    <property type="molecule type" value="Genomic_DNA"/>
</dbReference>
<organism evidence="15">
    <name type="scientific">marine metagenome</name>
    <dbReference type="NCBI Taxonomy" id="408172"/>
    <lineage>
        <taxon>unclassified sequences</taxon>
        <taxon>metagenomes</taxon>
        <taxon>ecological metagenomes</taxon>
    </lineage>
</organism>
<dbReference type="FunFam" id="1.10.340.30:FF:000002">
    <property type="entry name" value="Adenine DNA glycosylase"/>
    <property type="match status" value="1"/>
</dbReference>
<evidence type="ECO:0000256" key="11">
    <source>
        <dbReference type="ARBA" id="ARBA00023014"/>
    </source>
</evidence>
<evidence type="ECO:0000256" key="2">
    <source>
        <dbReference type="ARBA" id="ARBA00001966"/>
    </source>
</evidence>
<dbReference type="Pfam" id="PF00730">
    <property type="entry name" value="HhH-GPD"/>
    <property type="match status" value="1"/>
</dbReference>
<dbReference type="SUPFAM" id="SSF48150">
    <property type="entry name" value="DNA-glycosylase"/>
    <property type="match status" value="1"/>
</dbReference>
<feature type="domain" description="HhH-GPD" evidence="14">
    <location>
        <begin position="35"/>
        <end position="184"/>
    </location>
</feature>
<evidence type="ECO:0000256" key="6">
    <source>
        <dbReference type="ARBA" id="ARBA00022485"/>
    </source>
</evidence>
<dbReference type="InterPro" id="IPR015797">
    <property type="entry name" value="NUDIX_hydrolase-like_dom_sf"/>
</dbReference>
<dbReference type="SMART" id="SM00478">
    <property type="entry name" value="ENDO3c"/>
    <property type="match status" value="1"/>
</dbReference>
<evidence type="ECO:0000256" key="4">
    <source>
        <dbReference type="ARBA" id="ARBA00012045"/>
    </source>
</evidence>
<keyword evidence="8" id="KW-0227">DNA damage</keyword>
<keyword evidence="10" id="KW-0408">Iron</keyword>
<dbReference type="InterPro" id="IPR023170">
    <property type="entry name" value="HhH_base_excis_C"/>
</dbReference>
<accession>A0A381PCB4</accession>
<dbReference type="InterPro" id="IPR044298">
    <property type="entry name" value="MIG/MutY"/>
</dbReference>
<dbReference type="AlphaFoldDB" id="A0A381PCB4"/>
<evidence type="ECO:0000256" key="3">
    <source>
        <dbReference type="ARBA" id="ARBA00008343"/>
    </source>
</evidence>
<evidence type="ECO:0000256" key="7">
    <source>
        <dbReference type="ARBA" id="ARBA00022723"/>
    </source>
</evidence>
<dbReference type="GO" id="GO:0000701">
    <property type="term" value="F:purine-specific mismatch base pair DNA N-glycosylase activity"/>
    <property type="evidence" value="ECO:0007669"/>
    <property type="project" value="UniProtKB-EC"/>
</dbReference>
<comment type="catalytic activity">
    <reaction evidence="1">
        <text>Hydrolyzes free adenine bases from 7,8-dihydro-8-oxoguanine:adenine mismatched double-stranded DNA, leaving an apurinic site.</text>
        <dbReference type="EC" id="3.2.2.31"/>
    </reaction>
</comment>
<keyword evidence="6" id="KW-0004">4Fe-4S</keyword>
<evidence type="ECO:0000256" key="5">
    <source>
        <dbReference type="ARBA" id="ARBA00022023"/>
    </source>
</evidence>
<evidence type="ECO:0000256" key="10">
    <source>
        <dbReference type="ARBA" id="ARBA00023004"/>
    </source>
</evidence>
<dbReference type="GO" id="GO:0034039">
    <property type="term" value="F:8-oxo-7,8-dihydroguanine DNA N-glycosylase activity"/>
    <property type="evidence" value="ECO:0007669"/>
    <property type="project" value="TreeGrafter"/>
</dbReference>
<dbReference type="NCBIfam" id="TIGR01084">
    <property type="entry name" value="mutY"/>
    <property type="match status" value="1"/>
</dbReference>
<evidence type="ECO:0000256" key="9">
    <source>
        <dbReference type="ARBA" id="ARBA00022801"/>
    </source>
</evidence>
<evidence type="ECO:0000313" key="15">
    <source>
        <dbReference type="EMBL" id="SUZ63829.1"/>
    </source>
</evidence>
<dbReference type="InterPro" id="IPR011257">
    <property type="entry name" value="DNA_glycosylase"/>
</dbReference>